<name>A0A858MTI4_9CAUD</name>
<protein>
    <submittedName>
        <fullName evidence="1">Uncharacterized protein</fullName>
    </submittedName>
</protein>
<gene>
    <name evidence="1" type="ORF">Ab1vBOLIVR5_gp251</name>
</gene>
<dbReference type="Proteomes" id="UP000671873">
    <property type="component" value="Segment"/>
</dbReference>
<dbReference type="EMBL" id="MT234342">
    <property type="protein sequence ID" value="QIW87899.1"/>
    <property type="molecule type" value="Genomic_DNA"/>
</dbReference>
<evidence type="ECO:0000313" key="1">
    <source>
        <dbReference type="EMBL" id="QIW87899.1"/>
    </source>
</evidence>
<organism evidence="1 2">
    <name type="scientific">Agrobacterium phage OLIVR5</name>
    <dbReference type="NCBI Taxonomy" id="2723773"/>
    <lineage>
        <taxon>Viruses</taxon>
        <taxon>Duplodnaviria</taxon>
        <taxon>Heunggongvirae</taxon>
        <taxon>Uroviricota</taxon>
        <taxon>Caudoviricetes</taxon>
        <taxon>Pootjesviridae</taxon>
        <taxon>Heverleevirus</taxon>
        <taxon>Heverleevirus OLIVR5</taxon>
    </lineage>
</organism>
<accession>A0A858MTI4</accession>
<keyword evidence="2" id="KW-1185">Reference proteome</keyword>
<evidence type="ECO:0000313" key="2">
    <source>
        <dbReference type="Proteomes" id="UP000671873"/>
    </source>
</evidence>
<reference evidence="1 2" key="1">
    <citation type="submission" date="2020-03" db="EMBL/GenBank/DDBJ databases">
        <authorList>
            <person name="Holtappels D."/>
            <person name="Bomans J.P.J."/>
            <person name="Lavigne R."/>
            <person name="Wagemans J."/>
        </authorList>
    </citation>
    <scope>NUCLEOTIDE SEQUENCE [LARGE SCALE GENOMIC DNA]</scope>
    <source>
        <strain evidence="1 2">OLIVR5</strain>
    </source>
</reference>
<sequence>MILRKYPTLANVIRLKADILGLNGQEEMLRLEQIFGLHCAMYQIKVEDLILTDKFFRKTDVMYWEDIMRERSSELFDLEMRIAASILETFFDDI</sequence>
<proteinExistence type="predicted"/>